<proteinExistence type="predicted"/>
<reference evidence="2" key="1">
    <citation type="submission" date="2024-05" db="EMBL/GenBank/DDBJ databases">
        <authorList>
            <person name="Luo Y.-C."/>
            <person name="Nicholds J."/>
            <person name="Mortimer T."/>
            <person name="Maboni G."/>
        </authorList>
    </citation>
    <scope>NUCLEOTIDE SEQUENCE</scope>
    <source>
        <strain evidence="2">144863</strain>
    </source>
</reference>
<organism evidence="2">
    <name type="scientific">Castellaniella ginsengisoli</name>
    <dbReference type="NCBI Taxonomy" id="546114"/>
    <lineage>
        <taxon>Bacteria</taxon>
        <taxon>Pseudomonadati</taxon>
        <taxon>Pseudomonadota</taxon>
        <taxon>Betaproteobacteria</taxon>
        <taxon>Burkholderiales</taxon>
        <taxon>Alcaligenaceae</taxon>
        <taxon>Castellaniella</taxon>
    </lineage>
</organism>
<protein>
    <submittedName>
        <fullName evidence="2">Uncharacterized protein</fullName>
    </submittedName>
</protein>
<gene>
    <name evidence="2" type="ORF">ABRY94_11870</name>
</gene>
<name>A0AB39ESC5_9BURK</name>
<evidence type="ECO:0000313" key="2">
    <source>
        <dbReference type="EMBL" id="XDJ68763.1"/>
    </source>
</evidence>
<accession>A0AB39ESC5</accession>
<keyword evidence="1" id="KW-1133">Transmembrane helix</keyword>
<dbReference type="AlphaFoldDB" id="A0AB39ESC5"/>
<keyword evidence="1" id="KW-0472">Membrane</keyword>
<sequence length="67" mass="7139">MSDLTIILIGAAVFGAGYVVGHIHALVSYHKRRPMRQEWPIDRAANITVSVPNQAAASPAKTGPSQT</sequence>
<feature type="transmembrane region" description="Helical" evidence="1">
    <location>
        <begin position="6"/>
        <end position="27"/>
    </location>
</feature>
<keyword evidence="1" id="KW-0812">Transmembrane</keyword>
<dbReference type="EMBL" id="CP158262">
    <property type="protein sequence ID" value="XDJ68763.1"/>
    <property type="molecule type" value="Genomic_DNA"/>
</dbReference>
<dbReference type="RefSeq" id="WP_368655423.1">
    <property type="nucleotide sequence ID" value="NZ_CP158262.1"/>
</dbReference>
<evidence type="ECO:0000256" key="1">
    <source>
        <dbReference type="SAM" id="Phobius"/>
    </source>
</evidence>